<proteinExistence type="predicted"/>
<feature type="transmembrane region" description="Helical" evidence="1">
    <location>
        <begin position="128"/>
        <end position="151"/>
    </location>
</feature>
<keyword evidence="1" id="KW-0812">Transmembrane</keyword>
<evidence type="ECO:0000313" key="3">
    <source>
        <dbReference type="Proteomes" id="UP000230707"/>
    </source>
</evidence>
<keyword evidence="1" id="KW-0472">Membrane</keyword>
<name>A0A2H0NIP3_9BACT</name>
<gene>
    <name evidence="2" type="ORF">COV53_05005</name>
</gene>
<dbReference type="AlphaFoldDB" id="A0A2H0NIP3"/>
<feature type="transmembrane region" description="Helical" evidence="1">
    <location>
        <begin position="171"/>
        <end position="188"/>
    </location>
</feature>
<feature type="transmembrane region" description="Helical" evidence="1">
    <location>
        <begin position="97"/>
        <end position="122"/>
    </location>
</feature>
<evidence type="ECO:0000256" key="1">
    <source>
        <dbReference type="SAM" id="Phobius"/>
    </source>
</evidence>
<feature type="transmembrane region" description="Helical" evidence="1">
    <location>
        <begin position="57"/>
        <end position="76"/>
    </location>
</feature>
<feature type="transmembrane region" description="Helical" evidence="1">
    <location>
        <begin position="34"/>
        <end position="51"/>
    </location>
</feature>
<protein>
    <submittedName>
        <fullName evidence="2">Uncharacterized protein</fullName>
    </submittedName>
</protein>
<keyword evidence="1" id="KW-1133">Transmembrane helix</keyword>
<reference evidence="2 3" key="1">
    <citation type="submission" date="2017-09" db="EMBL/GenBank/DDBJ databases">
        <title>Depth-based differentiation of microbial function through sediment-hosted aquifers and enrichment of novel symbionts in the deep terrestrial subsurface.</title>
        <authorList>
            <person name="Probst A.J."/>
            <person name="Ladd B."/>
            <person name="Jarett J.K."/>
            <person name="Geller-Mcgrath D.E."/>
            <person name="Sieber C.M."/>
            <person name="Emerson J.B."/>
            <person name="Anantharaman K."/>
            <person name="Thomas B.C."/>
            <person name="Malmstrom R."/>
            <person name="Stieglmeier M."/>
            <person name="Klingl A."/>
            <person name="Woyke T."/>
            <person name="Ryan C.M."/>
            <person name="Banfield J.F."/>
        </authorList>
    </citation>
    <scope>NUCLEOTIDE SEQUENCE [LARGE SCALE GENOMIC DNA]</scope>
    <source>
        <strain evidence="2">CG11_big_fil_rev_8_21_14_0_20_37_11</strain>
    </source>
</reference>
<comment type="caution">
    <text evidence="2">The sequence shown here is derived from an EMBL/GenBank/DDBJ whole genome shotgun (WGS) entry which is preliminary data.</text>
</comment>
<feature type="non-terminal residue" evidence="2">
    <location>
        <position position="189"/>
    </location>
</feature>
<organism evidence="2 3">
    <name type="scientific">Candidatus Gottesmanbacteria bacterium CG11_big_fil_rev_8_21_14_0_20_37_11</name>
    <dbReference type="NCBI Taxonomy" id="1974575"/>
    <lineage>
        <taxon>Bacteria</taxon>
        <taxon>Candidatus Gottesmaniibacteriota</taxon>
    </lineage>
</organism>
<evidence type="ECO:0000313" key="2">
    <source>
        <dbReference type="EMBL" id="PIR08056.1"/>
    </source>
</evidence>
<sequence length="189" mass="21791">MQTIQAASANKTPLFKDSTTSDTNKKQNIVLQGIKKYSLVTILFGFIPIFLRTFPLVSYIFYVPFLNIILFFLLFITYFKLTKKISEWFSPINSTYIVILVSTSLILNFIIANFICAISIFFQCWYHILDFYTLGGVIGISDIHLIIFTAFVTRKIVDFASKKEKLNIRDIVCSLLFLCLAIFTFIQLI</sequence>
<accession>A0A2H0NIP3</accession>
<dbReference type="EMBL" id="PCWS01000111">
    <property type="protein sequence ID" value="PIR08056.1"/>
    <property type="molecule type" value="Genomic_DNA"/>
</dbReference>
<dbReference type="Proteomes" id="UP000230707">
    <property type="component" value="Unassembled WGS sequence"/>
</dbReference>